<name>A0ACC1XEL7_MELAZ</name>
<evidence type="ECO:0000313" key="1">
    <source>
        <dbReference type="EMBL" id="KAJ4709766.1"/>
    </source>
</evidence>
<reference evidence="1 2" key="1">
    <citation type="journal article" date="2023" name="Science">
        <title>Complex scaffold remodeling in plant triterpene biosynthesis.</title>
        <authorList>
            <person name="De La Pena R."/>
            <person name="Hodgson H."/>
            <person name="Liu J.C."/>
            <person name="Stephenson M.J."/>
            <person name="Martin A.C."/>
            <person name="Owen C."/>
            <person name="Harkess A."/>
            <person name="Leebens-Mack J."/>
            <person name="Jimenez L.E."/>
            <person name="Osbourn A."/>
            <person name="Sattely E.S."/>
        </authorList>
    </citation>
    <scope>NUCLEOTIDE SEQUENCE [LARGE SCALE GENOMIC DNA]</scope>
    <source>
        <strain evidence="2">cv. JPN11</strain>
        <tissue evidence="1">Leaf</tissue>
    </source>
</reference>
<accession>A0ACC1XEL7</accession>
<protein>
    <submittedName>
        <fullName evidence="1">Protein WVD2-like</fullName>
    </submittedName>
</protein>
<comment type="caution">
    <text evidence="1">The sequence shown here is derived from an EMBL/GenBank/DDBJ whole genome shotgun (WGS) entry which is preliminary data.</text>
</comment>
<gene>
    <name evidence="1" type="ORF">OWV82_016036</name>
</gene>
<keyword evidence="2" id="KW-1185">Reference proteome</keyword>
<sequence length="637" mass="70683">MAGEIEEPVSISFQTDSLHSGSISFGRFENEPLCWERRSSFSHNRYLEEVEKCSKPGSVVEKKAYFEAHFKRKALLLQDSSECESARGYHADENDVLAHEVYIDEFNNVVEGNDYDQYDETAFENMDFRAEFDNRNEGSHFDENVSQTEICVEEFDDGNEGSQFDYANEDNQYFDESPEESQVEAALENADIVVHSVTEDVNPEKSNQIETGGNKSLSSNDEPEMDLKGDLNGDAVDVEESSKPIDFSPESGMTGEVDKASSERRLIDSPKLRVPAGSKSMKPRLNSQVNISHNSKRSSGEASNTAARNQSRREKENPGRMKAEKQPLKTSTPARHSSQRSPKTKDSESSAAKSKMENKSEKELKAKKVVESKPSTSKKIDPRARQTTNRLKQTVDSAKPVARSSAATFSFKSDERAEKRKEFYMKLEEKMHAKEAEMNQIQAKTQEKTQAEIKQLRKSLNFKATPMPSFYHAASVNGSDGNKAQARIQHKSTSPGTKGTARSPLLSKAGRDRGLTVSESVNTVKKPESSESSKSSTTELSEGATVISSPPTQHNSHHKTVMKTGATERKEREKERSPSLQKYRVSESSKTRKDQSSDGKPKVGGRRNSSEMMRKSMKGVGIGSSSGMGRLAVGVAS</sequence>
<dbReference type="Proteomes" id="UP001164539">
    <property type="component" value="Chromosome 9"/>
</dbReference>
<proteinExistence type="predicted"/>
<organism evidence="1 2">
    <name type="scientific">Melia azedarach</name>
    <name type="common">Chinaberry tree</name>
    <dbReference type="NCBI Taxonomy" id="155640"/>
    <lineage>
        <taxon>Eukaryota</taxon>
        <taxon>Viridiplantae</taxon>
        <taxon>Streptophyta</taxon>
        <taxon>Embryophyta</taxon>
        <taxon>Tracheophyta</taxon>
        <taxon>Spermatophyta</taxon>
        <taxon>Magnoliopsida</taxon>
        <taxon>eudicotyledons</taxon>
        <taxon>Gunneridae</taxon>
        <taxon>Pentapetalae</taxon>
        <taxon>rosids</taxon>
        <taxon>malvids</taxon>
        <taxon>Sapindales</taxon>
        <taxon>Meliaceae</taxon>
        <taxon>Melia</taxon>
    </lineage>
</organism>
<evidence type="ECO:0000313" key="2">
    <source>
        <dbReference type="Proteomes" id="UP001164539"/>
    </source>
</evidence>
<dbReference type="EMBL" id="CM051402">
    <property type="protein sequence ID" value="KAJ4709766.1"/>
    <property type="molecule type" value="Genomic_DNA"/>
</dbReference>